<dbReference type="InterPro" id="IPR038666">
    <property type="entry name" value="SSP1_head-tail_sf"/>
</dbReference>
<keyword evidence="2" id="KW-1185">Reference proteome</keyword>
<sequence length="119" mass="13806">MRTSIPDQPAHIGRLRYRILIQQRTDVPTGIFGMAQEHAPGEKAWADVRPVTGVTYRDGVQTGQRITHRFYIRYRATLSDADEIIYNGRKYRIERVTDWKERRRFSVIEAEELGAADGD</sequence>
<name>A0A0N0GNY9_9NEIS</name>
<dbReference type="OrthoDB" id="7064770at2"/>
<evidence type="ECO:0000313" key="2">
    <source>
        <dbReference type="Proteomes" id="UP000037939"/>
    </source>
</evidence>
<dbReference type="RefSeq" id="WP_053937861.1">
    <property type="nucleotide sequence ID" value="NZ_LAQT01000008.1"/>
</dbReference>
<reference evidence="1 2" key="1">
    <citation type="submission" date="2015-07" db="EMBL/GenBank/DDBJ databases">
        <title>Draft genome sequence of the Amantichitinum ursilacus IGB-41, a new chitin-degrading bacterium.</title>
        <authorList>
            <person name="Kirstahler P."/>
            <person name="Guenther M."/>
            <person name="Grumaz C."/>
            <person name="Rupp S."/>
            <person name="Zibek S."/>
            <person name="Sohn K."/>
        </authorList>
    </citation>
    <scope>NUCLEOTIDE SEQUENCE [LARGE SCALE GENOMIC DNA]</scope>
    <source>
        <strain evidence="1 2">IGB-41</strain>
    </source>
</reference>
<dbReference type="STRING" id="857265.WG78_11050"/>
<proteinExistence type="predicted"/>
<protein>
    <submittedName>
        <fullName evidence="1">Phage head-tail joining protein</fullName>
    </submittedName>
</protein>
<evidence type="ECO:0000313" key="1">
    <source>
        <dbReference type="EMBL" id="KPC53023.1"/>
    </source>
</evidence>
<dbReference type="AlphaFoldDB" id="A0A0N0GNY9"/>
<dbReference type="Pfam" id="PF05521">
    <property type="entry name" value="Phage_HCP"/>
    <property type="match status" value="1"/>
</dbReference>
<dbReference type="NCBIfam" id="TIGR01563">
    <property type="entry name" value="gp16_SPP1"/>
    <property type="match status" value="1"/>
</dbReference>
<accession>A0A0N0GNY9</accession>
<comment type="caution">
    <text evidence="1">The sequence shown here is derived from an EMBL/GenBank/DDBJ whole genome shotgun (WGS) entry which is preliminary data.</text>
</comment>
<dbReference type="EMBL" id="LAQT01000008">
    <property type="protein sequence ID" value="KPC53023.1"/>
    <property type="molecule type" value="Genomic_DNA"/>
</dbReference>
<dbReference type="InterPro" id="IPR008767">
    <property type="entry name" value="Phage_SPP1_head-tail_adaptor"/>
</dbReference>
<organism evidence="1 2">
    <name type="scientific">Amantichitinum ursilacus</name>
    <dbReference type="NCBI Taxonomy" id="857265"/>
    <lineage>
        <taxon>Bacteria</taxon>
        <taxon>Pseudomonadati</taxon>
        <taxon>Pseudomonadota</taxon>
        <taxon>Betaproteobacteria</taxon>
        <taxon>Neisseriales</taxon>
        <taxon>Chitinibacteraceae</taxon>
        <taxon>Amantichitinum</taxon>
    </lineage>
</organism>
<gene>
    <name evidence="1" type="ORF">WG78_11050</name>
</gene>
<dbReference type="Gene3D" id="2.40.10.270">
    <property type="entry name" value="Bacteriophage SPP1 head-tail adaptor protein"/>
    <property type="match status" value="1"/>
</dbReference>
<dbReference type="Proteomes" id="UP000037939">
    <property type="component" value="Unassembled WGS sequence"/>
</dbReference>